<evidence type="ECO:0000313" key="2">
    <source>
        <dbReference type="EMBL" id="GFP20901.1"/>
    </source>
</evidence>
<protein>
    <recommendedName>
        <fullName evidence="1">Nitroreductase domain-containing protein</fullName>
    </recommendedName>
</protein>
<dbReference type="GO" id="GO:0016491">
    <property type="term" value="F:oxidoreductase activity"/>
    <property type="evidence" value="ECO:0007669"/>
    <property type="project" value="InterPro"/>
</dbReference>
<dbReference type="Pfam" id="PF00881">
    <property type="entry name" value="Nitroreductase"/>
    <property type="match status" value="1"/>
</dbReference>
<dbReference type="Gene3D" id="3.40.109.10">
    <property type="entry name" value="NADH Oxidase"/>
    <property type="match status" value="1"/>
</dbReference>
<reference evidence="2 3" key="1">
    <citation type="journal article" date="2020" name="Front. Microbiol.">
        <title>Single-cell genomics of novel Actinobacteria with the Wood-Ljungdahl pathway discovered in a serpentinizing system.</title>
        <authorList>
            <person name="Merino N."/>
            <person name="Kawai M."/>
            <person name="Boyd E.S."/>
            <person name="Colman D.R."/>
            <person name="McGlynn S.E."/>
            <person name="Nealson K.H."/>
            <person name="Kurokawa K."/>
            <person name="Hongoh Y."/>
        </authorList>
    </citation>
    <scope>NUCLEOTIDE SEQUENCE [LARGE SCALE GENOMIC DNA]</scope>
    <source>
        <strain evidence="2 3">S06</strain>
    </source>
</reference>
<organism evidence="2 3">
    <name type="scientific">Candidatus Hakubella thermalkaliphila</name>
    <dbReference type="NCBI Taxonomy" id="2754717"/>
    <lineage>
        <taxon>Bacteria</taxon>
        <taxon>Bacillati</taxon>
        <taxon>Actinomycetota</taxon>
        <taxon>Actinomycetota incertae sedis</taxon>
        <taxon>Candidatus Hakubellales</taxon>
        <taxon>Candidatus Hakubellaceae</taxon>
        <taxon>Candidatus Hakubella</taxon>
    </lineage>
</organism>
<feature type="non-terminal residue" evidence="2">
    <location>
        <position position="56"/>
    </location>
</feature>
<dbReference type="AlphaFoldDB" id="A0A6V8NNS7"/>
<dbReference type="SUPFAM" id="SSF55469">
    <property type="entry name" value="FMN-dependent nitroreductase-like"/>
    <property type="match status" value="1"/>
</dbReference>
<feature type="domain" description="Nitroreductase" evidence="1">
    <location>
        <begin position="3"/>
        <end position="42"/>
    </location>
</feature>
<dbReference type="Proteomes" id="UP000580051">
    <property type="component" value="Unassembled WGS sequence"/>
</dbReference>
<evidence type="ECO:0000259" key="1">
    <source>
        <dbReference type="Pfam" id="PF00881"/>
    </source>
</evidence>
<evidence type="ECO:0000313" key="3">
    <source>
        <dbReference type="Proteomes" id="UP000580051"/>
    </source>
</evidence>
<gene>
    <name evidence="2" type="ORF">HKBW3S06_00128</name>
</gene>
<sequence>MHMEPGHVGQNVHLQAVALGLGTVVIGASRDDQVKEILKASDFNREMNGDRIQQSI</sequence>
<comment type="caution">
    <text evidence="2">The sequence shown here is derived from an EMBL/GenBank/DDBJ whole genome shotgun (WGS) entry which is preliminary data.</text>
</comment>
<accession>A0A6V8NNS7</accession>
<dbReference type="EMBL" id="BLRV01000007">
    <property type="protein sequence ID" value="GFP20901.1"/>
    <property type="molecule type" value="Genomic_DNA"/>
</dbReference>
<proteinExistence type="predicted"/>
<dbReference type="InterPro" id="IPR000415">
    <property type="entry name" value="Nitroreductase-like"/>
</dbReference>
<dbReference type="InterPro" id="IPR029479">
    <property type="entry name" value="Nitroreductase"/>
</dbReference>
<name>A0A6V8NNS7_9ACTN</name>